<proteinExistence type="predicted"/>
<feature type="domain" description="THAP-type" evidence="6">
    <location>
        <begin position="1"/>
        <end position="87"/>
    </location>
</feature>
<dbReference type="SUPFAM" id="SSF57716">
    <property type="entry name" value="Glucocorticoid receptor-like (DNA-binding domain)"/>
    <property type="match status" value="1"/>
</dbReference>
<accession>A0A1X7U564</accession>
<organism evidence="7">
    <name type="scientific">Amphimedon queenslandica</name>
    <name type="common">Sponge</name>
    <dbReference type="NCBI Taxonomy" id="400682"/>
    <lineage>
        <taxon>Eukaryota</taxon>
        <taxon>Metazoa</taxon>
        <taxon>Porifera</taxon>
        <taxon>Demospongiae</taxon>
        <taxon>Heteroscleromorpha</taxon>
        <taxon>Haplosclerida</taxon>
        <taxon>Niphatidae</taxon>
        <taxon>Amphimedon</taxon>
    </lineage>
</organism>
<dbReference type="GO" id="GO:0008270">
    <property type="term" value="F:zinc ion binding"/>
    <property type="evidence" value="ECO:0007669"/>
    <property type="project" value="UniProtKB-KW"/>
</dbReference>
<evidence type="ECO:0000259" key="6">
    <source>
        <dbReference type="PROSITE" id="PS50950"/>
    </source>
</evidence>
<dbReference type="Pfam" id="PF05485">
    <property type="entry name" value="THAP"/>
    <property type="match status" value="1"/>
</dbReference>
<keyword evidence="2 5" id="KW-0863">Zinc-finger</keyword>
<evidence type="ECO:0000256" key="3">
    <source>
        <dbReference type="ARBA" id="ARBA00022833"/>
    </source>
</evidence>
<evidence type="ECO:0000256" key="2">
    <source>
        <dbReference type="ARBA" id="ARBA00022771"/>
    </source>
</evidence>
<dbReference type="AlphaFoldDB" id="A0A1X7U564"/>
<dbReference type="InterPro" id="IPR006612">
    <property type="entry name" value="THAP_Znf"/>
</dbReference>
<dbReference type="GO" id="GO:0003677">
    <property type="term" value="F:DNA binding"/>
    <property type="evidence" value="ECO:0007669"/>
    <property type="project" value="UniProtKB-UniRule"/>
</dbReference>
<keyword evidence="4 5" id="KW-0238">DNA-binding</keyword>
<dbReference type="InParanoid" id="A0A1X7U564"/>
<keyword evidence="3" id="KW-0862">Zinc</keyword>
<keyword evidence="1" id="KW-0479">Metal-binding</keyword>
<dbReference type="PANTHER" id="PTHR31751">
    <property type="entry name" value="SI:CH211-108C17.2-RELATED-RELATED"/>
    <property type="match status" value="1"/>
</dbReference>
<evidence type="ECO:0000256" key="4">
    <source>
        <dbReference type="ARBA" id="ARBA00023125"/>
    </source>
</evidence>
<evidence type="ECO:0000313" key="7">
    <source>
        <dbReference type="EnsemblMetazoa" id="Aqu2.1.23057_001"/>
    </source>
</evidence>
<reference evidence="7" key="1">
    <citation type="submission" date="2017-05" db="UniProtKB">
        <authorList>
            <consortium name="EnsemblMetazoa"/>
        </authorList>
    </citation>
    <scope>IDENTIFICATION</scope>
</reference>
<name>A0A1X7U564_AMPQE</name>
<dbReference type="OMA" id="IAKWIRI"/>
<dbReference type="eggNOG" id="ENOG502QSS1">
    <property type="taxonomic scope" value="Eukaryota"/>
</dbReference>
<dbReference type="SMART" id="SM00980">
    <property type="entry name" value="THAP"/>
    <property type="match status" value="1"/>
</dbReference>
<evidence type="ECO:0000256" key="5">
    <source>
        <dbReference type="PROSITE-ProRule" id="PRU00309"/>
    </source>
</evidence>
<protein>
    <recommendedName>
        <fullName evidence="6">THAP-type domain-containing protein</fullName>
    </recommendedName>
</protein>
<dbReference type="OrthoDB" id="5967653at2759"/>
<sequence length="669" mass="75834">MPNRCVAYGCSNTCLEEGISVFHIPKNANIRKKWIQQVKRTRTGWKGPTGSSVVCSEHFSKILKGVTHSSRSVSKSSPEPPAEPIMIDCSSLTSELPYASTTKKSVSTQVEENKDKFCKGTQTERIICYNEVGIQCNLLPEFTLPQGTNELENDYSDDDDDESDICDDDNYLDEDSCCDSSLTNDEKQKYIVYEDALLSLFSKCYQCKSHDVSVTKLVIGSFLRIKQKCLSCETLTSWDSQPFVTNIPEGNLLISAAILFNGCLAQQGLRVFKTIGCACISSRSYFHHQRKYLHPAICQVWDMRQQSFFAELAEEGSALLLAGDGRADSPGHSAKYGSYSLVDLTHKVVLDIQLVQSNEVKSSNHMKLEGLKRAMEKIHDHDLSIGTIVTDRHMQISKWLRESHPDTKHYYDVWHVAKGVKKKLKALAKQKDCEKIGEWSKSIANHLYWCAASTTDGNQEMIKDKWLSLTNHIHNKHKHTGLYKRCSHGRLSNKKNKKWFKWHTKASTKVCDLLSNTRLCNQVKKLSPLHQTSAIEAFHSVIIQFAPKSRTFSFKGMLARLRLAALHCNENGNKEQSKTKARTRRYCISFPKYKQGGHVVCKLKVASTYGYVQDLLECTMQIVQGNKPDIFFEDNNYNLASPESLSQKLNHPHKSQAILEHKSRFSHTL</sequence>
<dbReference type="PANTHER" id="PTHR31751:SF42">
    <property type="entry name" value="PROTEIN CBG10204"/>
    <property type="match status" value="1"/>
</dbReference>
<dbReference type="PROSITE" id="PS50950">
    <property type="entry name" value="ZF_THAP"/>
    <property type="match status" value="1"/>
</dbReference>
<evidence type="ECO:0000256" key="1">
    <source>
        <dbReference type="ARBA" id="ARBA00022723"/>
    </source>
</evidence>
<dbReference type="EnsemblMetazoa" id="Aqu2.1.23057_001">
    <property type="protein sequence ID" value="Aqu2.1.23057_001"/>
    <property type="gene ID" value="Aqu2.1.23057"/>
</dbReference>